<dbReference type="PANTHER" id="PTHR12011:SF347">
    <property type="entry name" value="FI21270P1-RELATED"/>
    <property type="match status" value="1"/>
</dbReference>
<dbReference type="Pfam" id="PF01825">
    <property type="entry name" value="GPS"/>
    <property type="match status" value="1"/>
</dbReference>
<dbReference type="Gene3D" id="2.60.220.50">
    <property type="match status" value="1"/>
</dbReference>
<dbReference type="SMART" id="SM00303">
    <property type="entry name" value="GPS"/>
    <property type="match status" value="1"/>
</dbReference>
<dbReference type="EMBL" id="RRYP01018603">
    <property type="protein sequence ID" value="TNV73558.1"/>
    <property type="molecule type" value="Genomic_DNA"/>
</dbReference>
<keyword evidence="3 6" id="KW-1133">Transmembrane helix</keyword>
<keyword evidence="5" id="KW-1015">Disulfide bond</keyword>
<dbReference type="AlphaFoldDB" id="A0A8J8NEX7"/>
<evidence type="ECO:0000256" key="4">
    <source>
        <dbReference type="ARBA" id="ARBA00023136"/>
    </source>
</evidence>
<evidence type="ECO:0000256" key="2">
    <source>
        <dbReference type="ARBA" id="ARBA00022692"/>
    </source>
</evidence>
<evidence type="ECO:0000259" key="7">
    <source>
        <dbReference type="PROSITE" id="PS50221"/>
    </source>
</evidence>
<dbReference type="Proteomes" id="UP000785679">
    <property type="component" value="Unassembled WGS sequence"/>
</dbReference>
<name>A0A8J8NEX7_HALGN</name>
<evidence type="ECO:0000256" key="1">
    <source>
        <dbReference type="ARBA" id="ARBA00004370"/>
    </source>
</evidence>
<keyword evidence="2 6" id="KW-0812">Transmembrane</keyword>
<organism evidence="8 9">
    <name type="scientific">Halteria grandinella</name>
    <dbReference type="NCBI Taxonomy" id="5974"/>
    <lineage>
        <taxon>Eukaryota</taxon>
        <taxon>Sar</taxon>
        <taxon>Alveolata</taxon>
        <taxon>Ciliophora</taxon>
        <taxon>Intramacronucleata</taxon>
        <taxon>Spirotrichea</taxon>
        <taxon>Stichotrichia</taxon>
        <taxon>Sporadotrichida</taxon>
        <taxon>Halteriidae</taxon>
        <taxon>Halteria</taxon>
    </lineage>
</organism>
<sequence length="573" mass="66540">MKVISNMMEFLDYDMLTNNVTGTWNKSTPEEYEQQLNRTWDNLNRTLRMVKIVQNATLYKLSFLQTQIQMTSRKLSYKQVLTTKDKILSMPATDNVKKQQSTFVKISPANFQNTTVSLNDEYIAEAIEYSINPFQMGNNDRLATNIIEINLYNQVKTVTTNDITKVEVSNLTIPIEFSFPAFDNQNLTEFLKEYNTLNPFRNVEKLKREKMIIASGLTCVYWDVPTQTWSDNGCILSNIDTTHIKCACKHLSAFAILFQTPKMSADAPLLENSTSKADAGATKDLTLDDIVKWPIDQYFENLGELWQHNRPSFLTFILKPGFIVLGLFWAMYLSSLIYYSGRDDIKRYQMTKAQNREDLAELKDDEVQNLSKVIRDLIVRDFLDENGKYIARESRRIKAPQLHKKQIQPPQIKIYEQLSKEEKKKYKKRARRKVFGMPAGLCARADRVYQITMKHNKSNPNAKMSFFNEELKNNFWIGLIAKTSKIAPRHVRLAMMYLYASLYIILLTLIFAFRLQEYISDQALFQVVVLALALLIAVWVITIPVALIFRMPLDIRRMIAGVRTLHLRPSKWL</sequence>
<evidence type="ECO:0000256" key="6">
    <source>
        <dbReference type="SAM" id="Phobius"/>
    </source>
</evidence>
<evidence type="ECO:0000256" key="3">
    <source>
        <dbReference type="ARBA" id="ARBA00022989"/>
    </source>
</evidence>
<feature type="transmembrane region" description="Helical" evidence="6">
    <location>
        <begin position="317"/>
        <end position="339"/>
    </location>
</feature>
<dbReference type="InterPro" id="IPR046338">
    <property type="entry name" value="GAIN_dom_sf"/>
</dbReference>
<protein>
    <recommendedName>
        <fullName evidence="7">GAIN-B domain-containing protein</fullName>
    </recommendedName>
</protein>
<dbReference type="InterPro" id="IPR000203">
    <property type="entry name" value="GPS"/>
</dbReference>
<evidence type="ECO:0000313" key="8">
    <source>
        <dbReference type="EMBL" id="TNV73558.1"/>
    </source>
</evidence>
<comment type="caution">
    <text evidence="8">The sequence shown here is derived from an EMBL/GenBank/DDBJ whole genome shotgun (WGS) entry which is preliminary data.</text>
</comment>
<comment type="subcellular location">
    <subcellularLocation>
        <location evidence="1">Membrane</location>
    </subcellularLocation>
</comment>
<feature type="transmembrane region" description="Helical" evidence="6">
    <location>
        <begin position="494"/>
        <end position="513"/>
    </location>
</feature>
<reference evidence="8" key="1">
    <citation type="submission" date="2019-06" db="EMBL/GenBank/DDBJ databases">
        <authorList>
            <person name="Zheng W."/>
        </authorList>
    </citation>
    <scope>NUCLEOTIDE SEQUENCE</scope>
    <source>
        <strain evidence="8">QDHG01</strain>
    </source>
</reference>
<feature type="transmembrane region" description="Helical" evidence="6">
    <location>
        <begin position="525"/>
        <end position="549"/>
    </location>
</feature>
<dbReference type="PROSITE" id="PS50221">
    <property type="entry name" value="GAIN_B"/>
    <property type="match status" value="1"/>
</dbReference>
<feature type="domain" description="GAIN-B" evidence="7">
    <location>
        <begin position="102"/>
        <end position="264"/>
    </location>
</feature>
<dbReference type="GO" id="GO:0005886">
    <property type="term" value="C:plasma membrane"/>
    <property type="evidence" value="ECO:0007669"/>
    <property type="project" value="TreeGrafter"/>
</dbReference>
<keyword evidence="4 6" id="KW-0472">Membrane</keyword>
<gene>
    <name evidence="8" type="ORF">FGO68_gene17341</name>
</gene>
<accession>A0A8J8NEX7</accession>
<evidence type="ECO:0000256" key="5">
    <source>
        <dbReference type="ARBA" id="ARBA00023157"/>
    </source>
</evidence>
<proteinExistence type="predicted"/>
<dbReference type="OrthoDB" id="1100386at2759"/>
<dbReference type="PANTHER" id="PTHR12011">
    <property type="entry name" value="ADHESION G-PROTEIN COUPLED RECEPTOR"/>
    <property type="match status" value="1"/>
</dbReference>
<keyword evidence="9" id="KW-1185">Reference proteome</keyword>
<dbReference type="InterPro" id="IPR057244">
    <property type="entry name" value="GAIN_B"/>
</dbReference>
<evidence type="ECO:0000313" key="9">
    <source>
        <dbReference type="Proteomes" id="UP000785679"/>
    </source>
</evidence>